<organism evidence="1 2">
    <name type="scientific">Spirosoma validum</name>
    <dbReference type="NCBI Taxonomy" id="2771355"/>
    <lineage>
        <taxon>Bacteria</taxon>
        <taxon>Pseudomonadati</taxon>
        <taxon>Bacteroidota</taxon>
        <taxon>Cytophagia</taxon>
        <taxon>Cytophagales</taxon>
        <taxon>Cytophagaceae</taxon>
        <taxon>Spirosoma</taxon>
    </lineage>
</organism>
<keyword evidence="2" id="KW-1185">Reference proteome</keyword>
<dbReference type="Proteomes" id="UP000653797">
    <property type="component" value="Unassembled WGS sequence"/>
</dbReference>
<protein>
    <submittedName>
        <fullName evidence="1">Uncharacterized protein</fullName>
    </submittedName>
</protein>
<gene>
    <name evidence="1" type="ORF">IC230_12755</name>
</gene>
<dbReference type="EMBL" id="JACXAA010000004">
    <property type="protein sequence ID" value="MBD2753767.1"/>
    <property type="molecule type" value="Genomic_DNA"/>
</dbReference>
<reference evidence="1" key="1">
    <citation type="submission" date="2020-09" db="EMBL/GenBank/DDBJ databases">
        <authorList>
            <person name="Kim M.K."/>
        </authorList>
    </citation>
    <scope>NUCLEOTIDE SEQUENCE</scope>
    <source>
        <strain evidence="1">BT704</strain>
    </source>
</reference>
<accession>A0A927B1X9</accession>
<name>A0A927B1X9_9BACT</name>
<proteinExistence type="predicted"/>
<dbReference type="AlphaFoldDB" id="A0A927B1X9"/>
<sequence length="53" mass="5960">METQEINLISDLLTQQLGQWQDLKTKLTSSGGQAYCEAKAIEIENELALLSEY</sequence>
<comment type="caution">
    <text evidence="1">The sequence shown here is derived from an EMBL/GenBank/DDBJ whole genome shotgun (WGS) entry which is preliminary data.</text>
</comment>
<dbReference type="RefSeq" id="WP_191039415.1">
    <property type="nucleotide sequence ID" value="NZ_JACXAA010000004.1"/>
</dbReference>
<evidence type="ECO:0000313" key="1">
    <source>
        <dbReference type="EMBL" id="MBD2753767.1"/>
    </source>
</evidence>
<evidence type="ECO:0000313" key="2">
    <source>
        <dbReference type="Proteomes" id="UP000653797"/>
    </source>
</evidence>